<gene>
    <name evidence="2" type="ORF">NADFUDRAFT_80000</name>
</gene>
<evidence type="ECO:0000256" key="1">
    <source>
        <dbReference type="SAM" id="MobiDB-lite"/>
    </source>
</evidence>
<evidence type="ECO:0000313" key="3">
    <source>
        <dbReference type="Proteomes" id="UP000095009"/>
    </source>
</evidence>
<name>A0A1E3PEL3_9ASCO</name>
<dbReference type="InterPro" id="IPR013933">
    <property type="entry name" value="CRC_Rsc7/Swp82"/>
</dbReference>
<feature type="region of interest" description="Disordered" evidence="1">
    <location>
        <begin position="419"/>
        <end position="460"/>
    </location>
</feature>
<feature type="region of interest" description="Disordered" evidence="1">
    <location>
        <begin position="155"/>
        <end position="205"/>
    </location>
</feature>
<feature type="compositionally biased region" description="Polar residues" evidence="1">
    <location>
        <begin position="448"/>
        <end position="460"/>
    </location>
</feature>
<reference evidence="2 3" key="1">
    <citation type="journal article" date="2016" name="Proc. Natl. Acad. Sci. U.S.A.">
        <title>Comparative genomics of biotechnologically important yeasts.</title>
        <authorList>
            <person name="Riley R."/>
            <person name="Haridas S."/>
            <person name="Wolfe K.H."/>
            <person name="Lopes M.R."/>
            <person name="Hittinger C.T."/>
            <person name="Goeker M."/>
            <person name="Salamov A.A."/>
            <person name="Wisecaver J.H."/>
            <person name="Long T.M."/>
            <person name="Calvey C.H."/>
            <person name="Aerts A.L."/>
            <person name="Barry K.W."/>
            <person name="Choi C."/>
            <person name="Clum A."/>
            <person name="Coughlan A.Y."/>
            <person name="Deshpande S."/>
            <person name="Douglass A.P."/>
            <person name="Hanson S.J."/>
            <person name="Klenk H.-P."/>
            <person name="LaButti K.M."/>
            <person name="Lapidus A."/>
            <person name="Lindquist E.A."/>
            <person name="Lipzen A.M."/>
            <person name="Meier-Kolthoff J.P."/>
            <person name="Ohm R.A."/>
            <person name="Otillar R.P."/>
            <person name="Pangilinan J.L."/>
            <person name="Peng Y."/>
            <person name="Rokas A."/>
            <person name="Rosa C.A."/>
            <person name="Scheuner C."/>
            <person name="Sibirny A.A."/>
            <person name="Slot J.C."/>
            <person name="Stielow J.B."/>
            <person name="Sun H."/>
            <person name="Kurtzman C.P."/>
            <person name="Blackwell M."/>
            <person name="Grigoriev I.V."/>
            <person name="Jeffries T.W."/>
        </authorList>
    </citation>
    <scope>NUCLEOTIDE SEQUENCE [LARGE SCALE GENOMIC DNA]</scope>
    <source>
        <strain evidence="2 3">DSM 6958</strain>
    </source>
</reference>
<accession>A0A1E3PEL3</accession>
<feature type="compositionally biased region" description="Low complexity" evidence="1">
    <location>
        <begin position="170"/>
        <end position="186"/>
    </location>
</feature>
<dbReference type="AlphaFoldDB" id="A0A1E3PEL3"/>
<feature type="region of interest" description="Disordered" evidence="1">
    <location>
        <begin position="537"/>
        <end position="556"/>
    </location>
</feature>
<dbReference type="OrthoDB" id="5598844at2759"/>
<sequence length="610" mass="67834">MSSKIIQVPPFTSTTLTSEGDEFVETLFDEDGERKIDSDGNLLDGRSYKMKTFNLPDRGTKLFCMATECAKELGFRDSYLLFTKNKSLYKMIANQTEKEAMIAAGLLPYAFRSRTIGLITARSIFRTFGARGVLHGKHVRDDYWVKLAIEQGFTEETGERKSHHSHHNSNHNNSANNSFLNNASSMGGAGGGHGQHHYSGYGGSRRSQYTGGDKIDDDLLVSMGNGVGISGFTASGVAMGSLLSGLNGKYSQRFLSSLVGAQALNGALAGTGGTMGPVSSSSLFLGDDLVDTNDEPNSEPANKGILSGSLYERKLAFNYSQEFPNTGLFIPGSSIGGSIDFQVSGMPTSTAKMASAQHKYINALVNNKQATVNSHFTTPEVEASHSAVEFNKYLATRRNSRNRLWKRYWLSRNLPASKESKGILEQDPPAPQLLPLVQTQPPPSQQQTRNADTVAAGSSVQDDYNKLVSQVDDDKLQQLQQNQLNQLRLHQLQLQQRQQQEQQQRQQQQSQLQQQLQQQQFQQQHLQQLQLQQQQLQQQHQNHTNNTNTNKGINKSKYNINYNNSFNNNINIRNITNSSNSSYRCSSSYNNCSRDSNSHFNLSQKIRKIH</sequence>
<dbReference type="Pfam" id="PF08624">
    <property type="entry name" value="CRC_subunit"/>
    <property type="match status" value="1"/>
</dbReference>
<keyword evidence="3" id="KW-1185">Reference proteome</keyword>
<dbReference type="Proteomes" id="UP000095009">
    <property type="component" value="Unassembled WGS sequence"/>
</dbReference>
<dbReference type="EMBL" id="KV454413">
    <property type="protein sequence ID" value="ODQ63831.1"/>
    <property type="molecule type" value="Genomic_DNA"/>
</dbReference>
<dbReference type="STRING" id="857566.A0A1E3PEL3"/>
<evidence type="ECO:0000313" key="2">
    <source>
        <dbReference type="EMBL" id="ODQ63831.1"/>
    </source>
</evidence>
<protein>
    <submittedName>
        <fullName evidence="2">Uncharacterized protein</fullName>
    </submittedName>
</protein>
<organism evidence="2 3">
    <name type="scientific">Nadsonia fulvescens var. elongata DSM 6958</name>
    <dbReference type="NCBI Taxonomy" id="857566"/>
    <lineage>
        <taxon>Eukaryota</taxon>
        <taxon>Fungi</taxon>
        <taxon>Dikarya</taxon>
        <taxon>Ascomycota</taxon>
        <taxon>Saccharomycotina</taxon>
        <taxon>Dipodascomycetes</taxon>
        <taxon>Dipodascales</taxon>
        <taxon>Dipodascales incertae sedis</taxon>
        <taxon>Nadsonia</taxon>
    </lineage>
</organism>
<proteinExistence type="predicted"/>